<dbReference type="GeneID" id="16695187"/>
<dbReference type="AlphaFoldDB" id="S5TGJ0"/>
<sequence>MYYYCVLTLARKNKLKTMKKAIRKYGENLTQFTIDKKGNKVVYIEFTKYTFMGNLKRIKQHGDFLLFKGDSINDPLRFIDEATYMYRGQHHCWMLDVVYVTR</sequence>
<keyword evidence="2" id="KW-0496">Mitochondrion</keyword>
<dbReference type="GO" id="GO:0006397">
    <property type="term" value="P:mRNA processing"/>
    <property type="evidence" value="ECO:0007669"/>
    <property type="project" value="InterPro"/>
</dbReference>
<organism evidence="2">
    <name type="scientific">Candida corydali</name>
    <dbReference type="NCBI Taxonomy" id="391826"/>
    <lineage>
        <taxon>Eukaryota</taxon>
        <taxon>Fungi</taxon>
        <taxon>Dikarya</taxon>
        <taxon>Ascomycota</taxon>
        <taxon>Saccharomycotina</taxon>
        <taxon>Pichiomycetes</taxon>
        <taxon>Debaryomycetaceae</taxon>
        <taxon>Candida/Lodderomyces clade</taxon>
        <taxon>Candida</taxon>
    </lineage>
</organism>
<evidence type="ECO:0000259" key="1">
    <source>
        <dbReference type="Pfam" id="PF01348"/>
    </source>
</evidence>
<dbReference type="RefSeq" id="YP_008475222.1">
    <property type="nucleotide sequence ID" value="NC_022172.1"/>
</dbReference>
<feature type="domain" description="Domain X" evidence="1">
    <location>
        <begin position="2"/>
        <end position="37"/>
    </location>
</feature>
<proteinExistence type="predicted"/>
<geneLocation type="mitochondrion" evidence="2"/>
<evidence type="ECO:0000313" key="2">
    <source>
        <dbReference type="EMBL" id="AGS44547.1"/>
    </source>
</evidence>
<reference evidence="2" key="1">
    <citation type="submission" date="2013-04" db="EMBL/GenBank/DDBJ databases">
        <authorList>
            <person name="Pfeiffer I."/>
            <person name="Hegedusova E."/>
            <person name="Brejova B."/>
            <person name="Nosek J."/>
        </authorList>
    </citation>
    <scope>NUCLEOTIDE SEQUENCE</scope>
    <source>
        <strain evidence="2">NRRL Y-27910</strain>
    </source>
</reference>
<dbReference type="EMBL" id="KC993198">
    <property type="protein sequence ID" value="AGS44547.1"/>
    <property type="molecule type" value="Genomic_DNA"/>
</dbReference>
<dbReference type="InterPro" id="IPR024937">
    <property type="entry name" value="Domain_X"/>
</dbReference>
<dbReference type="Pfam" id="PF01348">
    <property type="entry name" value="Intron_maturas2"/>
    <property type="match status" value="1"/>
</dbReference>
<accession>S5TGJ0</accession>
<name>S5TGJ0_9ASCO</name>
<gene>
    <name evidence="2" type="primary">orf102</name>
</gene>
<dbReference type="GO" id="GO:0005737">
    <property type="term" value="C:cytoplasm"/>
    <property type="evidence" value="ECO:0007669"/>
    <property type="project" value="UniProtKB-ARBA"/>
</dbReference>
<protein>
    <recommendedName>
        <fullName evidence="1">Domain X domain-containing protein</fullName>
    </recommendedName>
</protein>